<dbReference type="InterPro" id="IPR011652">
    <property type="entry name" value="MORN_2"/>
</dbReference>
<name>A0A6C0IWU6_9ZZZZ</name>
<proteinExistence type="predicted"/>
<dbReference type="SUPFAM" id="SSF82185">
    <property type="entry name" value="Histone H3 K4-specific methyltransferase SET7/9 N-terminal domain"/>
    <property type="match status" value="1"/>
</dbReference>
<dbReference type="AlphaFoldDB" id="A0A6C0IWU6"/>
<evidence type="ECO:0000313" key="1">
    <source>
        <dbReference type="EMBL" id="QHT97089.1"/>
    </source>
</evidence>
<protein>
    <submittedName>
        <fullName evidence="1">Uncharacterized protein</fullName>
    </submittedName>
</protein>
<reference evidence="1" key="1">
    <citation type="journal article" date="2020" name="Nature">
        <title>Giant virus diversity and host interactions through global metagenomics.</title>
        <authorList>
            <person name="Schulz F."/>
            <person name="Roux S."/>
            <person name="Paez-Espino D."/>
            <person name="Jungbluth S."/>
            <person name="Walsh D.A."/>
            <person name="Denef V.J."/>
            <person name="McMahon K.D."/>
            <person name="Konstantinidis K.T."/>
            <person name="Eloe-Fadrosh E.A."/>
            <person name="Kyrpides N.C."/>
            <person name="Woyke T."/>
        </authorList>
    </citation>
    <scope>NUCLEOTIDE SEQUENCE</scope>
    <source>
        <strain evidence="1">GVMAG-M-3300024510-1</strain>
    </source>
</reference>
<sequence length="268" mass="32373">MTHNFAAGAPFYVQTTHQEDFEAGNPPWRTEWNEPFHHFYDWDEVSIYMDPRYGRLDREATLFFLKSMVERKTNEDSVWTEKNGYMHGRYVEYWLDNNGSPVDIRTEFQLHLPPEHFRIKKTEQWYKNGFKDGLEQTWYSNGKPLRQLTWKNRNLDGLETQWHSNGQKWIERTWKDGELDGLERIWHINGRKAVEQTWKNGNLDGLETQWHSNGQKWIERTWKEGHMDGLETQWWDNGRIKTERTWKDGILDGLERTWYENVFGANVV</sequence>
<organism evidence="1">
    <name type="scientific">viral metagenome</name>
    <dbReference type="NCBI Taxonomy" id="1070528"/>
    <lineage>
        <taxon>unclassified sequences</taxon>
        <taxon>metagenomes</taxon>
        <taxon>organismal metagenomes</taxon>
    </lineage>
</organism>
<accession>A0A6C0IWU6</accession>
<dbReference type="Gene3D" id="2.20.110.10">
    <property type="entry name" value="Histone H3 K4-specific methyltransferase SET7/9 N-terminal domain"/>
    <property type="match status" value="2"/>
</dbReference>
<dbReference type="Pfam" id="PF07661">
    <property type="entry name" value="MORN_2"/>
    <property type="match status" value="4"/>
</dbReference>
<dbReference type="EMBL" id="MN740271">
    <property type="protein sequence ID" value="QHT97089.1"/>
    <property type="molecule type" value="Genomic_DNA"/>
</dbReference>